<keyword evidence="1" id="KW-0472">Membrane</keyword>
<keyword evidence="1" id="KW-1133">Transmembrane helix</keyword>
<evidence type="ECO:0000313" key="3">
    <source>
        <dbReference type="Proteomes" id="UP001597191"/>
    </source>
</evidence>
<proteinExistence type="predicted"/>
<dbReference type="Pfam" id="PF04854">
    <property type="entry name" value="DUF624"/>
    <property type="match status" value="1"/>
</dbReference>
<feature type="transmembrane region" description="Helical" evidence="1">
    <location>
        <begin position="16"/>
        <end position="38"/>
    </location>
</feature>
<reference evidence="3" key="1">
    <citation type="journal article" date="2019" name="Int. J. Syst. Evol. Microbiol.">
        <title>The Global Catalogue of Microorganisms (GCM) 10K type strain sequencing project: providing services to taxonomists for standard genome sequencing and annotation.</title>
        <authorList>
            <consortium name="The Broad Institute Genomics Platform"/>
            <consortium name="The Broad Institute Genome Sequencing Center for Infectious Disease"/>
            <person name="Wu L."/>
            <person name="Ma J."/>
        </authorList>
    </citation>
    <scope>NUCLEOTIDE SEQUENCE [LARGE SCALE GENOMIC DNA]</scope>
    <source>
        <strain evidence="3">CCM 8937</strain>
    </source>
</reference>
<evidence type="ECO:0000256" key="1">
    <source>
        <dbReference type="SAM" id="Phobius"/>
    </source>
</evidence>
<feature type="transmembrane region" description="Helical" evidence="1">
    <location>
        <begin position="150"/>
        <end position="169"/>
    </location>
</feature>
<dbReference type="InterPro" id="IPR006938">
    <property type="entry name" value="DUF624"/>
</dbReference>
<dbReference type="Proteomes" id="UP001597191">
    <property type="component" value="Unassembled WGS sequence"/>
</dbReference>
<feature type="transmembrane region" description="Helical" evidence="1">
    <location>
        <begin position="175"/>
        <end position="193"/>
    </location>
</feature>
<feature type="transmembrane region" description="Helical" evidence="1">
    <location>
        <begin position="83"/>
        <end position="103"/>
    </location>
</feature>
<accession>A0ABW4BJ60</accession>
<protein>
    <submittedName>
        <fullName evidence="2">DUF624 domain-containing protein</fullName>
    </submittedName>
</protein>
<organism evidence="2 3">
    <name type="scientific">Lapidilactobacillus gannanensis</name>
    <dbReference type="NCBI Taxonomy" id="2486002"/>
    <lineage>
        <taxon>Bacteria</taxon>
        <taxon>Bacillati</taxon>
        <taxon>Bacillota</taxon>
        <taxon>Bacilli</taxon>
        <taxon>Lactobacillales</taxon>
        <taxon>Lactobacillaceae</taxon>
        <taxon>Lapidilactobacillus</taxon>
    </lineage>
</organism>
<feature type="transmembrane region" description="Helical" evidence="1">
    <location>
        <begin position="109"/>
        <end position="129"/>
    </location>
</feature>
<keyword evidence="3" id="KW-1185">Reference proteome</keyword>
<dbReference type="EMBL" id="JBHTOH010000014">
    <property type="protein sequence ID" value="MFD1410250.1"/>
    <property type="molecule type" value="Genomic_DNA"/>
</dbReference>
<gene>
    <name evidence="2" type="ORF">ACFQ4R_01255</name>
</gene>
<sequence>MGWAQKIMVVLHFIEITFLLNILWIIGFLMGLGIFGAFPSTRSVFVLINQGVLRGDSELTLREIFGEYFTVYRANFFTTNKFTIIYALIYLIMLFDFNVISVMPVKIKVFTLTLFVILLFYVFLTNTYLLMNDDISFSKTTFKKIMVMPIAFPIASVIFFIFTFVITLLAIRFSFIFAVCYFSGIILFQEYFLNENIRRRLGEKS</sequence>
<name>A0ABW4BJ60_9LACO</name>
<keyword evidence="1" id="KW-0812">Transmembrane</keyword>
<comment type="caution">
    <text evidence="2">The sequence shown here is derived from an EMBL/GenBank/DDBJ whole genome shotgun (WGS) entry which is preliminary data.</text>
</comment>
<dbReference type="RefSeq" id="WP_125646919.1">
    <property type="nucleotide sequence ID" value="NZ_JBHTOH010000014.1"/>
</dbReference>
<evidence type="ECO:0000313" key="2">
    <source>
        <dbReference type="EMBL" id="MFD1410250.1"/>
    </source>
</evidence>